<evidence type="ECO:0000256" key="3">
    <source>
        <dbReference type="ARBA" id="ARBA00020401"/>
    </source>
</evidence>
<evidence type="ECO:0000256" key="4">
    <source>
        <dbReference type="ARBA" id="ARBA00022553"/>
    </source>
</evidence>
<dbReference type="PROSITE" id="PS50172">
    <property type="entry name" value="BRCT"/>
    <property type="match status" value="1"/>
</dbReference>
<dbReference type="GO" id="GO:0070914">
    <property type="term" value="P:UV-damage excision repair"/>
    <property type="evidence" value="ECO:0007669"/>
    <property type="project" value="UniProtKB-ARBA"/>
</dbReference>
<dbReference type="Gene3D" id="1.10.8.60">
    <property type="match status" value="1"/>
</dbReference>
<accession>A0AAF0AW21</accession>
<evidence type="ECO:0000256" key="1">
    <source>
        <dbReference type="ARBA" id="ARBA00004123"/>
    </source>
</evidence>
<dbReference type="InterPro" id="IPR008921">
    <property type="entry name" value="DNA_pol3_clamp-load_cplx_C"/>
</dbReference>
<feature type="region of interest" description="Disordered" evidence="11">
    <location>
        <begin position="1"/>
        <end position="176"/>
    </location>
</feature>
<reference evidence="13 14" key="1">
    <citation type="journal article" date="2023" name="G3 (Bethesda)">
        <title>A high-quality reference genome for the fission yeast Schizosaccharomyces osmophilus.</title>
        <authorList>
            <person name="Jia G.S."/>
            <person name="Zhang W.C."/>
            <person name="Liang Y."/>
            <person name="Liu X.H."/>
            <person name="Rhind N."/>
            <person name="Pidoux A."/>
            <person name="Brysch-Herzberg M."/>
            <person name="Du L.L."/>
        </authorList>
    </citation>
    <scope>NUCLEOTIDE SEQUENCE [LARGE SCALE GENOMIC DNA]</scope>
    <source>
        <strain evidence="13 14">CBS 15793</strain>
    </source>
</reference>
<dbReference type="PIRSF" id="PIRSF036578">
    <property type="entry name" value="RFC1"/>
    <property type="match status" value="1"/>
</dbReference>
<feature type="region of interest" description="Disordered" evidence="11">
    <location>
        <begin position="850"/>
        <end position="930"/>
    </location>
</feature>
<dbReference type="AlphaFoldDB" id="A0AAF0AW21"/>
<dbReference type="InterPro" id="IPR047854">
    <property type="entry name" value="RFC_lid"/>
</dbReference>
<feature type="compositionally biased region" description="Low complexity" evidence="11">
    <location>
        <begin position="104"/>
        <end position="120"/>
    </location>
</feature>
<dbReference type="CDD" id="cd18140">
    <property type="entry name" value="HLD_clamp_RFC"/>
    <property type="match status" value="1"/>
</dbReference>
<evidence type="ECO:0000256" key="9">
    <source>
        <dbReference type="ARBA" id="ARBA00023242"/>
    </source>
</evidence>
<evidence type="ECO:0000256" key="11">
    <source>
        <dbReference type="SAM" id="MobiDB-lite"/>
    </source>
</evidence>
<dbReference type="SMART" id="SM00382">
    <property type="entry name" value="AAA"/>
    <property type="match status" value="1"/>
</dbReference>
<comment type="subcellular location">
    <subcellularLocation>
        <location evidence="1 10">Nucleus</location>
    </subcellularLocation>
</comment>
<keyword evidence="14" id="KW-1185">Reference proteome</keyword>
<keyword evidence="5 10" id="KW-0235">DNA replication</keyword>
<dbReference type="GO" id="GO:0003689">
    <property type="term" value="F:DNA clamp loader activity"/>
    <property type="evidence" value="ECO:0007669"/>
    <property type="project" value="UniProtKB-UniRule"/>
</dbReference>
<evidence type="ECO:0000313" key="13">
    <source>
        <dbReference type="EMBL" id="WBW72514.1"/>
    </source>
</evidence>
<dbReference type="InterPro" id="IPR036420">
    <property type="entry name" value="BRCT_dom_sf"/>
</dbReference>
<dbReference type="Gene3D" id="3.40.50.300">
    <property type="entry name" value="P-loop containing nucleotide triphosphate hydrolases"/>
    <property type="match status" value="1"/>
</dbReference>
<dbReference type="InterPro" id="IPR003593">
    <property type="entry name" value="AAA+_ATPase"/>
</dbReference>
<evidence type="ECO:0000256" key="7">
    <source>
        <dbReference type="ARBA" id="ARBA00022840"/>
    </source>
</evidence>
<dbReference type="SUPFAM" id="SSF52113">
    <property type="entry name" value="BRCT domain"/>
    <property type="match status" value="1"/>
</dbReference>
<dbReference type="Pfam" id="PF25361">
    <property type="entry name" value="AAA_lid_RFC1"/>
    <property type="match status" value="1"/>
</dbReference>
<dbReference type="CDD" id="cd00009">
    <property type="entry name" value="AAA"/>
    <property type="match status" value="1"/>
</dbReference>
<dbReference type="FunFam" id="3.40.50.300:FF:000395">
    <property type="entry name" value="Replication factor C subunit 1"/>
    <property type="match status" value="1"/>
</dbReference>
<dbReference type="FunFam" id="3.40.50.10190:FF:000001">
    <property type="entry name" value="Replication factor C subunit 1"/>
    <property type="match status" value="1"/>
</dbReference>
<dbReference type="PANTHER" id="PTHR23389">
    <property type="entry name" value="CHROMOSOME TRANSMISSION FIDELITY FACTOR 18"/>
    <property type="match status" value="1"/>
</dbReference>
<feature type="domain" description="BRCT" evidence="12">
    <location>
        <begin position="231"/>
        <end position="305"/>
    </location>
</feature>
<feature type="compositionally biased region" description="Acidic residues" evidence="11">
    <location>
        <begin position="865"/>
        <end position="889"/>
    </location>
</feature>
<evidence type="ECO:0000259" key="12">
    <source>
        <dbReference type="PROSITE" id="PS50172"/>
    </source>
</evidence>
<dbReference type="FunFam" id="1.20.272.10:FF:000005">
    <property type="entry name" value="Replication factor C subunit 1"/>
    <property type="match status" value="1"/>
</dbReference>
<dbReference type="InterPro" id="IPR003959">
    <property type="entry name" value="ATPase_AAA_core"/>
</dbReference>
<dbReference type="Pfam" id="PF08519">
    <property type="entry name" value="RFC1"/>
    <property type="match status" value="1"/>
</dbReference>
<dbReference type="GeneID" id="80874040"/>
<evidence type="ECO:0000256" key="6">
    <source>
        <dbReference type="ARBA" id="ARBA00022741"/>
    </source>
</evidence>
<dbReference type="SUPFAM" id="SSF48019">
    <property type="entry name" value="post-AAA+ oligomerization domain-like"/>
    <property type="match status" value="1"/>
</dbReference>
<feature type="compositionally biased region" description="Pro residues" evidence="11">
    <location>
        <begin position="164"/>
        <end position="173"/>
    </location>
</feature>
<dbReference type="InterPro" id="IPR013725">
    <property type="entry name" value="DNA_replication_fac_RFC1_C"/>
</dbReference>
<dbReference type="Gene3D" id="3.40.50.10190">
    <property type="entry name" value="BRCT domain"/>
    <property type="match status" value="1"/>
</dbReference>
<dbReference type="SUPFAM" id="SSF52540">
    <property type="entry name" value="P-loop containing nucleoside triphosphate hydrolases"/>
    <property type="match status" value="1"/>
</dbReference>
<name>A0AAF0AW21_9SCHI</name>
<dbReference type="Pfam" id="PF00004">
    <property type="entry name" value="AAA"/>
    <property type="match status" value="1"/>
</dbReference>
<protein>
    <recommendedName>
        <fullName evidence="3 10">Replication factor C subunit 1</fullName>
    </recommendedName>
</protein>
<evidence type="ECO:0000313" key="14">
    <source>
        <dbReference type="Proteomes" id="UP001212411"/>
    </source>
</evidence>
<dbReference type="EMBL" id="CP115611">
    <property type="protein sequence ID" value="WBW72514.1"/>
    <property type="molecule type" value="Genomic_DNA"/>
</dbReference>
<dbReference type="CDD" id="cd17752">
    <property type="entry name" value="BRCT_RFC1"/>
    <property type="match status" value="1"/>
</dbReference>
<sequence length="930" mass="102038">MNNSDIRSFFGGGNKQKKQPAAPQNDSSSANHSQKKKRVVVSDDESTDVDSRPASNGSAKENSPSTQKRQKVNAAPSATEPETTVDKKPDIPIEDSSDVLANDRPISSPVVSVPRTSSRVGKTSSPHLESSKEVKEEENELPSAPATKRTRRALPPSISETPEVPEPAAPPVPKKSNVKLKNLPRFSPEATKIMQSVPLIDIDSIGVMAPGGFYDRADTTQAPGSKAIPTGNDNCLSGLSFVITGILETLTRQEATDIVKQYGGKVTGSPSNKTDFILLGENAGPRKVETIKHHKIPAINEDGLFYLLKTLPPLGGSGAAAQAAQVKREQEDVKIRETAARLAPDTAAQKVQPTNQLWTTKYAPTSLKDICGNKGVVLKLQKWLQDWPKNLKSNFRKPGPDGLGLYKAVLLSGPPGIGKTTAAHLVANLEGFDILEFNASDTRSKRLLDEQLQGVTDSHSLAGYFSSAYVPVDQSKSRLVLIMDEIDGMSSGDRGGVGQLNVLIKNTKVPIICVCNDRSHPKLKPLDRTTFDLRFRRPDANSLRSRVMSIAYREGLKLSPQAVDMLVQGTSSDMRQIVNLLSTWRLGSKEMNVQNSQSAVKQAEKHIVMKPWDICSRYLHGGLYHPSSKATINDKLELYFNDHEISYLMVQENYLSTTPDRTRQEPPKMANLKHLELISKAAESFSDSDLVDSMIHGPQQHWSLMPTHALLSCVRPASFVAGSGSRQIKFTSWLGNNSKTNKLNRVLREIQLHMRLKVSANSLEVRQHYIPILYESLAMRLSRDQGEAIPDIIQLMDEYFLNRDDFDAIMEVVLPADVGEQLMKGVPTTVKSAFTRKYNSSNHPVAFIGSSDVLPTKGSRAPEVPDVEDALEAEDEVVEAESEKEEDDTDLSKDKFISVPKKPAKTTRKPKADAGSSTSAPSRRGRKKTT</sequence>
<dbReference type="PANTHER" id="PTHR23389:SF6">
    <property type="entry name" value="REPLICATION FACTOR C SUBUNIT 1"/>
    <property type="match status" value="1"/>
</dbReference>
<dbReference type="GO" id="GO:0016887">
    <property type="term" value="F:ATP hydrolysis activity"/>
    <property type="evidence" value="ECO:0007669"/>
    <property type="project" value="InterPro"/>
</dbReference>
<dbReference type="GO" id="GO:0005663">
    <property type="term" value="C:DNA replication factor C complex"/>
    <property type="evidence" value="ECO:0007669"/>
    <property type="project" value="InterPro"/>
</dbReference>
<comment type="similarity">
    <text evidence="2 10">Belongs to the activator 1 large subunit family.</text>
</comment>
<evidence type="ECO:0000256" key="5">
    <source>
        <dbReference type="ARBA" id="ARBA00022705"/>
    </source>
</evidence>
<keyword evidence="6 10" id="KW-0547">Nucleotide-binding</keyword>
<evidence type="ECO:0000256" key="2">
    <source>
        <dbReference type="ARBA" id="ARBA00006116"/>
    </source>
</evidence>
<dbReference type="GO" id="GO:1902983">
    <property type="term" value="P:DNA strand elongation involved in mitotic DNA replication"/>
    <property type="evidence" value="ECO:0007669"/>
    <property type="project" value="UniProtKB-ARBA"/>
</dbReference>
<keyword evidence="4" id="KW-0597">Phosphoprotein</keyword>
<evidence type="ECO:0000256" key="10">
    <source>
        <dbReference type="PIRNR" id="PIRNR036578"/>
    </source>
</evidence>
<dbReference type="InterPro" id="IPR027417">
    <property type="entry name" value="P-loop_NTPase"/>
</dbReference>
<dbReference type="Gene3D" id="1.20.272.10">
    <property type="match status" value="1"/>
</dbReference>
<dbReference type="GO" id="GO:0005524">
    <property type="term" value="F:ATP binding"/>
    <property type="evidence" value="ECO:0007669"/>
    <property type="project" value="UniProtKB-UniRule"/>
</dbReference>
<feature type="compositionally biased region" description="Polar residues" evidence="11">
    <location>
        <begin position="53"/>
        <end position="67"/>
    </location>
</feature>
<organism evidence="13 14">
    <name type="scientific">Schizosaccharomyces osmophilus</name>
    <dbReference type="NCBI Taxonomy" id="2545709"/>
    <lineage>
        <taxon>Eukaryota</taxon>
        <taxon>Fungi</taxon>
        <taxon>Dikarya</taxon>
        <taxon>Ascomycota</taxon>
        <taxon>Taphrinomycotina</taxon>
        <taxon>Schizosaccharomycetes</taxon>
        <taxon>Schizosaccharomycetales</taxon>
        <taxon>Schizosaccharomycetaceae</taxon>
        <taxon>Schizosaccharomyces</taxon>
    </lineage>
</organism>
<dbReference type="GO" id="GO:0005634">
    <property type="term" value="C:nucleus"/>
    <property type="evidence" value="ECO:0007669"/>
    <property type="project" value="UniProtKB-SubCell"/>
</dbReference>
<evidence type="ECO:0000256" key="8">
    <source>
        <dbReference type="ARBA" id="ARBA00023125"/>
    </source>
</evidence>
<keyword evidence="9 10" id="KW-0539">Nucleus</keyword>
<proteinExistence type="inferred from homology"/>
<dbReference type="Pfam" id="PF00533">
    <property type="entry name" value="BRCT"/>
    <property type="match status" value="1"/>
</dbReference>
<keyword evidence="7 10" id="KW-0067">ATP-binding</keyword>
<dbReference type="GO" id="GO:0003677">
    <property type="term" value="F:DNA binding"/>
    <property type="evidence" value="ECO:0007669"/>
    <property type="project" value="UniProtKB-KW"/>
</dbReference>
<dbReference type="InterPro" id="IPR012178">
    <property type="entry name" value="RFC1"/>
</dbReference>
<dbReference type="FunFam" id="1.10.8.60:FF:000021">
    <property type="entry name" value="Replication factor C subunit 1"/>
    <property type="match status" value="1"/>
</dbReference>
<keyword evidence="8" id="KW-0238">DNA-binding</keyword>
<dbReference type="SMART" id="SM00292">
    <property type="entry name" value="BRCT"/>
    <property type="match status" value="1"/>
</dbReference>
<feature type="compositionally biased region" description="Polar residues" evidence="11">
    <location>
        <begin position="22"/>
        <end position="32"/>
    </location>
</feature>
<gene>
    <name evidence="13" type="primary">rfc1</name>
    <name evidence="13" type="ORF">SOMG_00557</name>
</gene>
<dbReference type="KEGG" id="som:SOMG_00557"/>
<dbReference type="InterPro" id="IPR001357">
    <property type="entry name" value="BRCT_dom"/>
</dbReference>
<dbReference type="Proteomes" id="UP001212411">
    <property type="component" value="Chromosome 1"/>
</dbReference>
<dbReference type="RefSeq" id="XP_056036757.1">
    <property type="nucleotide sequence ID" value="XM_056179351.1"/>
</dbReference>